<feature type="region of interest" description="Disordered" evidence="1">
    <location>
        <begin position="128"/>
        <end position="239"/>
    </location>
</feature>
<dbReference type="PaxDb" id="2850-Phatr34295"/>
<reference evidence="2 3" key="1">
    <citation type="journal article" date="2008" name="Nature">
        <title>The Phaeodactylum genome reveals the evolutionary history of diatom genomes.</title>
        <authorList>
            <person name="Bowler C."/>
            <person name="Allen A.E."/>
            <person name="Badger J.H."/>
            <person name="Grimwood J."/>
            <person name="Jabbari K."/>
            <person name="Kuo A."/>
            <person name="Maheswari U."/>
            <person name="Martens C."/>
            <person name="Maumus F."/>
            <person name="Otillar R.P."/>
            <person name="Rayko E."/>
            <person name="Salamov A."/>
            <person name="Vandepoele K."/>
            <person name="Beszteri B."/>
            <person name="Gruber A."/>
            <person name="Heijde M."/>
            <person name="Katinka M."/>
            <person name="Mock T."/>
            <person name="Valentin K."/>
            <person name="Verret F."/>
            <person name="Berges J.A."/>
            <person name="Brownlee C."/>
            <person name="Cadoret J.P."/>
            <person name="Chiovitti A."/>
            <person name="Choi C.J."/>
            <person name="Coesel S."/>
            <person name="De Martino A."/>
            <person name="Detter J.C."/>
            <person name="Durkin C."/>
            <person name="Falciatore A."/>
            <person name="Fournet J."/>
            <person name="Haruta M."/>
            <person name="Huysman M.J."/>
            <person name="Jenkins B.D."/>
            <person name="Jiroutova K."/>
            <person name="Jorgensen R.E."/>
            <person name="Joubert Y."/>
            <person name="Kaplan A."/>
            <person name="Kroger N."/>
            <person name="Kroth P.G."/>
            <person name="La Roche J."/>
            <person name="Lindquist E."/>
            <person name="Lommer M."/>
            <person name="Martin-Jezequel V."/>
            <person name="Lopez P.J."/>
            <person name="Lucas S."/>
            <person name="Mangogna M."/>
            <person name="McGinnis K."/>
            <person name="Medlin L.K."/>
            <person name="Montsant A."/>
            <person name="Oudot-Le Secq M.P."/>
            <person name="Napoli C."/>
            <person name="Obornik M."/>
            <person name="Parker M.S."/>
            <person name="Petit J.L."/>
            <person name="Porcel B.M."/>
            <person name="Poulsen N."/>
            <person name="Robison M."/>
            <person name="Rychlewski L."/>
            <person name="Rynearson T.A."/>
            <person name="Schmutz J."/>
            <person name="Shapiro H."/>
            <person name="Siaut M."/>
            <person name="Stanley M."/>
            <person name="Sussman M.R."/>
            <person name="Taylor A.R."/>
            <person name="Vardi A."/>
            <person name="von Dassow P."/>
            <person name="Vyverman W."/>
            <person name="Willis A."/>
            <person name="Wyrwicz L.S."/>
            <person name="Rokhsar D.S."/>
            <person name="Weissenbach J."/>
            <person name="Armbrust E.V."/>
            <person name="Green B.R."/>
            <person name="Van de Peer Y."/>
            <person name="Grigoriev I.V."/>
        </authorList>
    </citation>
    <scope>NUCLEOTIDE SEQUENCE [LARGE SCALE GENOMIC DNA]</scope>
    <source>
        <strain evidence="2 3">CCAP 1055/1</strain>
    </source>
</reference>
<dbReference type="GeneID" id="7199895"/>
<evidence type="ECO:0000313" key="2">
    <source>
        <dbReference type="EMBL" id="EEC49655.1"/>
    </source>
</evidence>
<dbReference type="HOGENOM" id="CLU_919696_0_0_1"/>
<feature type="compositionally biased region" description="Basic and acidic residues" evidence="1">
    <location>
        <begin position="156"/>
        <end position="165"/>
    </location>
</feature>
<dbReference type="InParanoid" id="B7FVM5"/>
<feature type="compositionally biased region" description="Low complexity" evidence="1">
    <location>
        <begin position="35"/>
        <end position="44"/>
    </location>
</feature>
<evidence type="ECO:0000256" key="1">
    <source>
        <dbReference type="SAM" id="MobiDB-lite"/>
    </source>
</evidence>
<dbReference type="Proteomes" id="UP000000759">
    <property type="component" value="Chromosome 5"/>
</dbReference>
<feature type="compositionally biased region" description="Basic and acidic residues" evidence="1">
    <location>
        <begin position="175"/>
        <end position="186"/>
    </location>
</feature>
<feature type="compositionally biased region" description="Polar residues" evidence="1">
    <location>
        <begin position="21"/>
        <end position="34"/>
    </location>
</feature>
<evidence type="ECO:0000313" key="3">
    <source>
        <dbReference type="Proteomes" id="UP000000759"/>
    </source>
</evidence>
<feature type="compositionally biased region" description="Polar residues" evidence="1">
    <location>
        <begin position="145"/>
        <end position="154"/>
    </location>
</feature>
<feature type="region of interest" description="Disordered" evidence="1">
    <location>
        <begin position="18"/>
        <end position="63"/>
    </location>
</feature>
<dbReference type="RefSeq" id="XP_002178957.1">
    <property type="nucleotide sequence ID" value="XM_002178921.1"/>
</dbReference>
<organism evidence="2 3">
    <name type="scientific">Phaeodactylum tricornutum (strain CCAP 1055/1)</name>
    <dbReference type="NCBI Taxonomy" id="556484"/>
    <lineage>
        <taxon>Eukaryota</taxon>
        <taxon>Sar</taxon>
        <taxon>Stramenopiles</taxon>
        <taxon>Ochrophyta</taxon>
        <taxon>Bacillariophyta</taxon>
        <taxon>Bacillariophyceae</taxon>
        <taxon>Bacillariophycidae</taxon>
        <taxon>Naviculales</taxon>
        <taxon>Phaeodactylaceae</taxon>
        <taxon>Phaeodactylum</taxon>
    </lineage>
</organism>
<protein>
    <submittedName>
        <fullName evidence="2">Uncharacterized protein</fullName>
    </submittedName>
</protein>
<keyword evidence="3" id="KW-1185">Reference proteome</keyword>
<reference evidence="3" key="2">
    <citation type="submission" date="2008-08" db="EMBL/GenBank/DDBJ databases">
        <authorList>
            <consortium name="Diatom Consortium"/>
            <person name="Grigoriev I."/>
            <person name="Grimwood J."/>
            <person name="Kuo A."/>
            <person name="Otillar R.P."/>
            <person name="Salamov A."/>
            <person name="Detter J.C."/>
            <person name="Lindquist E."/>
            <person name="Shapiro H."/>
            <person name="Lucas S."/>
            <person name="Glavina del Rio T."/>
            <person name="Pitluck S."/>
            <person name="Rokhsar D."/>
            <person name="Bowler C."/>
        </authorList>
    </citation>
    <scope>GENOME REANNOTATION</scope>
    <source>
        <strain evidence="3">CCAP 1055/1</strain>
    </source>
</reference>
<gene>
    <name evidence="2" type="ORF">PHATRDRAFT_34295</name>
</gene>
<name>B7FVM5_PHATC</name>
<dbReference type="OrthoDB" id="49397at2759"/>
<accession>B7FVM5</accession>
<dbReference type="EMBL" id="CM000608">
    <property type="protein sequence ID" value="EEC49655.1"/>
    <property type="molecule type" value="Genomic_DNA"/>
</dbReference>
<proteinExistence type="predicted"/>
<feature type="compositionally biased region" description="Basic residues" evidence="1">
    <location>
        <begin position="187"/>
        <end position="201"/>
    </location>
</feature>
<dbReference type="AlphaFoldDB" id="B7FVM5"/>
<feature type="compositionally biased region" description="Basic and acidic residues" evidence="1">
    <location>
        <begin position="202"/>
        <end position="213"/>
    </location>
</feature>
<sequence length="258" mass="28118">MADFDDRGFAAVNAFFGHSGATASQSDPRANTDVSSTAASSTAAHRNRRQGVGAIASTTETKAAAHVAKRVLQVGNKRKHDDDEEDLAVHAKLEYESGDDEEDRGRTAIESKAVVASTALAVTAKKIAQGAGSKKKKKGKRERQQQVLDGSTPQDKVAETVKSDDQGPNVSVALGDEHNAENSDNKGKKRKRTKVRSRQKNIYKDKREHKPEHLVPGNKEYQGRPLSEATRTKLQLPPSKAAQNVTMILEDRTWTPSR</sequence>
<dbReference type="KEGG" id="pti:PHATRDRAFT_34295"/>